<feature type="non-terminal residue" evidence="1">
    <location>
        <position position="1"/>
    </location>
</feature>
<evidence type="ECO:0000313" key="1">
    <source>
        <dbReference type="EMBL" id="GAG30022.1"/>
    </source>
</evidence>
<accession>X0X3Q5</accession>
<comment type="caution">
    <text evidence="1">The sequence shown here is derived from an EMBL/GenBank/DDBJ whole genome shotgun (WGS) entry which is preliminary data.</text>
</comment>
<dbReference type="EMBL" id="BARS01043861">
    <property type="protein sequence ID" value="GAG30022.1"/>
    <property type="molecule type" value="Genomic_DNA"/>
</dbReference>
<reference evidence="1" key="1">
    <citation type="journal article" date="2014" name="Front. Microbiol.">
        <title>High frequency of phylogenetically diverse reductive dehalogenase-homologous genes in deep subseafloor sedimentary metagenomes.</title>
        <authorList>
            <person name="Kawai M."/>
            <person name="Futagami T."/>
            <person name="Toyoda A."/>
            <person name="Takaki Y."/>
            <person name="Nishi S."/>
            <person name="Hori S."/>
            <person name="Arai W."/>
            <person name="Tsubouchi T."/>
            <person name="Morono Y."/>
            <person name="Uchiyama I."/>
            <person name="Ito T."/>
            <person name="Fujiyama A."/>
            <person name="Inagaki F."/>
            <person name="Takami H."/>
        </authorList>
    </citation>
    <scope>NUCLEOTIDE SEQUENCE</scope>
    <source>
        <strain evidence="1">Expedition CK06-06</strain>
    </source>
</reference>
<dbReference type="AlphaFoldDB" id="X0X3Q5"/>
<name>X0X3Q5_9ZZZZ</name>
<protein>
    <submittedName>
        <fullName evidence="1">Uncharacterized protein</fullName>
    </submittedName>
</protein>
<proteinExistence type="predicted"/>
<sequence length="44" mass="4949">SALGGTWSELEELVDIDTLEDLELVLDDPRTPEPLREKLRAALE</sequence>
<organism evidence="1">
    <name type="scientific">marine sediment metagenome</name>
    <dbReference type="NCBI Taxonomy" id="412755"/>
    <lineage>
        <taxon>unclassified sequences</taxon>
        <taxon>metagenomes</taxon>
        <taxon>ecological metagenomes</taxon>
    </lineage>
</organism>
<gene>
    <name evidence="1" type="ORF">S01H1_66341</name>
</gene>